<organism evidence="2 3">
    <name type="scientific">Candidatus Nephthysia bennettiae</name>
    <dbReference type="NCBI Taxonomy" id="3127016"/>
    <lineage>
        <taxon>Bacteria</taxon>
        <taxon>Bacillati</taxon>
        <taxon>Candidatus Dormiibacterota</taxon>
        <taxon>Candidatus Dormibacteria</taxon>
        <taxon>Candidatus Dormibacterales</taxon>
        <taxon>Candidatus Dormibacteraceae</taxon>
        <taxon>Candidatus Nephthysia</taxon>
    </lineage>
</organism>
<gene>
    <name evidence="2" type="ORF">JF922_05365</name>
</gene>
<feature type="transmembrane region" description="Helical" evidence="1">
    <location>
        <begin position="204"/>
        <end position="232"/>
    </location>
</feature>
<sequence>MSSTSPAVPRQRLGLRESVQALRERTSTTPGRLRTLSLALVAVSGLLWLAGSSTVVTAQSRVDDIGHRSGPAVIDAQKIHESLADADRSAANAFLASGAQNSEPRQRYQRDIALATHDLEQAAEHNTAGSQAGRDLQAVNAAVAEYTGLVEAARANDRQGFPVGAAYLRAASRLMHQPGDGILARVDALAAVNSSNASAGYASLWYAAALLGVFFAFGALLFALLLSTQGFVRQRFRRRRNNRLMIATALLALLWGAMAAQGLYTYRNLQAAEEEAFPRLHQLWQARATVADINGNESLSLIARGNGRAFDQAFKAETLQLVDRPLTDTLVDDAARGQVHFKGLLADEISQAGFPGEREAALKALRAYRQFLEADAAVRARAAGDHEGAVALALGSAPGQLGAAFADLDAALGAAIQIDQSEFDAAIARATPSVALNLAIPLCCLGIALLVVSGLQPRIAEYRS</sequence>
<feature type="transmembrane region" description="Helical" evidence="1">
    <location>
        <begin position="244"/>
        <end position="264"/>
    </location>
</feature>
<proteinExistence type="predicted"/>
<reference evidence="2" key="1">
    <citation type="submission" date="2020-10" db="EMBL/GenBank/DDBJ databases">
        <title>Ca. Dormibacterota MAGs.</title>
        <authorList>
            <person name="Montgomery K."/>
        </authorList>
    </citation>
    <scope>NUCLEOTIDE SEQUENCE [LARGE SCALE GENOMIC DNA]</scope>
    <source>
        <strain evidence="2">SC8812_S17_10</strain>
    </source>
</reference>
<comment type="caution">
    <text evidence="2">The sequence shown here is derived from an EMBL/GenBank/DDBJ whole genome shotgun (WGS) entry which is preliminary data.</text>
</comment>
<name>A0A934N1Y4_9BACT</name>
<evidence type="ECO:0000256" key="1">
    <source>
        <dbReference type="SAM" id="Phobius"/>
    </source>
</evidence>
<keyword evidence="1" id="KW-1133">Transmembrane helix</keyword>
<evidence type="ECO:0008006" key="4">
    <source>
        <dbReference type="Google" id="ProtNLM"/>
    </source>
</evidence>
<dbReference type="EMBL" id="JAEKNR010000064">
    <property type="protein sequence ID" value="MBJ7597500.1"/>
    <property type="molecule type" value="Genomic_DNA"/>
</dbReference>
<evidence type="ECO:0000313" key="3">
    <source>
        <dbReference type="Proteomes" id="UP000612893"/>
    </source>
</evidence>
<keyword evidence="1" id="KW-0472">Membrane</keyword>
<dbReference type="RefSeq" id="WP_338199775.1">
    <property type="nucleotide sequence ID" value="NZ_JAEKNR010000064.1"/>
</dbReference>
<feature type="transmembrane region" description="Helical" evidence="1">
    <location>
        <begin position="33"/>
        <end position="51"/>
    </location>
</feature>
<accession>A0A934N1Y4</accession>
<dbReference type="AlphaFoldDB" id="A0A934N1Y4"/>
<keyword evidence="3" id="KW-1185">Reference proteome</keyword>
<dbReference type="Proteomes" id="UP000612893">
    <property type="component" value="Unassembled WGS sequence"/>
</dbReference>
<keyword evidence="1" id="KW-0812">Transmembrane</keyword>
<protein>
    <recommendedName>
        <fullName evidence="4">DUF3526 domain-containing protein</fullName>
    </recommendedName>
</protein>
<feature type="transmembrane region" description="Helical" evidence="1">
    <location>
        <begin position="434"/>
        <end position="455"/>
    </location>
</feature>
<evidence type="ECO:0000313" key="2">
    <source>
        <dbReference type="EMBL" id="MBJ7597500.1"/>
    </source>
</evidence>